<evidence type="ECO:0000256" key="7">
    <source>
        <dbReference type="ARBA" id="ARBA00022989"/>
    </source>
</evidence>
<keyword evidence="4" id="KW-0677">Repeat</keyword>
<dbReference type="FunFam" id="1.20.1560.10:FF:000013">
    <property type="entry name" value="ABC transporter C family member 2"/>
    <property type="match status" value="1"/>
</dbReference>
<comment type="caution">
    <text evidence="12">The sequence shown here is derived from an EMBL/GenBank/DDBJ whole genome shotgun (WGS) entry which is preliminary data.</text>
</comment>
<keyword evidence="6" id="KW-0067">ATP-binding</keyword>
<keyword evidence="7 9" id="KW-1133">Transmembrane helix</keyword>
<dbReference type="GO" id="GO:0005524">
    <property type="term" value="F:ATP binding"/>
    <property type="evidence" value="ECO:0007669"/>
    <property type="project" value="UniProtKB-KW"/>
</dbReference>
<dbReference type="PROSITE" id="PS50893">
    <property type="entry name" value="ABC_TRANSPORTER_2"/>
    <property type="match status" value="2"/>
</dbReference>
<feature type="non-terminal residue" evidence="12">
    <location>
        <position position="1"/>
    </location>
</feature>
<name>A0AAD8AD55_DIPPU</name>
<keyword evidence="3 9" id="KW-0812">Transmembrane</keyword>
<dbReference type="CDD" id="cd18602">
    <property type="entry name" value="ABC_6TM_SUR1_D2_like"/>
    <property type="match status" value="1"/>
</dbReference>
<organism evidence="12 13">
    <name type="scientific">Diploptera punctata</name>
    <name type="common">Pacific beetle cockroach</name>
    <dbReference type="NCBI Taxonomy" id="6984"/>
    <lineage>
        <taxon>Eukaryota</taxon>
        <taxon>Metazoa</taxon>
        <taxon>Ecdysozoa</taxon>
        <taxon>Arthropoda</taxon>
        <taxon>Hexapoda</taxon>
        <taxon>Insecta</taxon>
        <taxon>Pterygota</taxon>
        <taxon>Neoptera</taxon>
        <taxon>Polyneoptera</taxon>
        <taxon>Dictyoptera</taxon>
        <taxon>Blattodea</taxon>
        <taxon>Blaberoidea</taxon>
        <taxon>Blaberidae</taxon>
        <taxon>Diplopterinae</taxon>
        <taxon>Diploptera</taxon>
    </lineage>
</organism>
<dbReference type="InterPro" id="IPR003593">
    <property type="entry name" value="AAA+_ATPase"/>
</dbReference>
<dbReference type="FunFam" id="3.40.50.300:FF:002366">
    <property type="entry name" value="Uncharacterized protein"/>
    <property type="match status" value="1"/>
</dbReference>
<feature type="transmembrane region" description="Helical" evidence="9">
    <location>
        <begin position="1010"/>
        <end position="1028"/>
    </location>
</feature>
<dbReference type="CDD" id="cd03250">
    <property type="entry name" value="ABCC_MRP_domain1"/>
    <property type="match status" value="1"/>
</dbReference>
<feature type="transmembrane region" description="Helical" evidence="9">
    <location>
        <begin position="182"/>
        <end position="209"/>
    </location>
</feature>
<dbReference type="InterPro" id="IPR027417">
    <property type="entry name" value="P-loop_NTPase"/>
</dbReference>
<dbReference type="GO" id="GO:0016887">
    <property type="term" value="F:ATP hydrolysis activity"/>
    <property type="evidence" value="ECO:0007669"/>
    <property type="project" value="InterPro"/>
</dbReference>
<proteinExistence type="predicted"/>
<gene>
    <name evidence="12" type="ORF">L9F63_012530</name>
</gene>
<feature type="transmembrane region" description="Helical" evidence="9">
    <location>
        <begin position="1118"/>
        <end position="1140"/>
    </location>
</feature>
<feature type="transmembrane region" description="Helical" evidence="9">
    <location>
        <begin position="877"/>
        <end position="899"/>
    </location>
</feature>
<sequence>TGLQKIYKYEALVYDKALQLCIWNVDDHRDETVSHSSEKMNGLPIEKHNDEQNKTDMGTITNLMSEDAYNVMSFFWIGHYVWAIPLKIAVLMYLLYLKLGMSSVIGALICIITMTPLQFLIGKKMSTNSKAITDVSDERLRQMNEVLQGVRLLKLYGWECLYGNRVLKTRSKELKLLDKDSLYWALMTFLTHASSALVTLVTFGMYYLMESDPLLPDNVFSGLALFNQLTVPLFIFPITVPIIISAMVRLMLVVSTRRLENFLEQPEIHSEVPQRIETKQNGDIVTEDVVVEQVSIVTESYNESSNNICGDGEGDNPRTERADSVFGLGDIIEQEAEEETDEGELDEETAVTSELDNESAVSVHNGRFTWNAEPGKANLTISNMYIPSGKLTVIVGRVGSGKTSLLSALLGEMHTMNGSIKWASGSKIAYAAQKPWLLNATLRDNILFGEPFRPRRYRRVISACSLQPDIDILPGKDLTEIGEKGINLSGGQKQRVAVARALYSQADVVLLDMTLSETVALDYQVGQKLFETGVRRLLLRQKRTVILVTHRLQLLAHAHQIIALDGGTVRAHGSLAEIEASDSELVKNWKAMMSREALEEKRGVRSEAARERWQLLRLVSRIGVQLKQRNIVDGTWQTDEVAHVTPPPFLPLRRRRGTFSGSRYFTHDLPLPTDECEDEFLEQSGRTGAGGWLRSRAATTTETPSTVSLKHRNILRASSLQAGRTIVHPEVNTRHSTPPPQIVRQFSSPSMQNSGDGSCRSRAYTGLDHSTQHTSLLRRIFSVQSQRSVLESNNSINEKNVLKRLISPSSRPNSITAIAMSDHDQLKRLPSTASAISEDFDDETELCEEAVDIQAGKLIFEEEREYGKIPKRIYLEYLWACSACVGMSYLLSAIAWQGLRVYTDYWLNRWTESENKTVTAEQRKPHIQDSNMTFYLMVYGVLSLASIVLSLLSNGIGQYAGARARKVLHDSMLRNILRCPVRFFECTPVGRIINRFSTDMSVIDKKIATSIQRLVQFLLLCFSAIVVNAVVTPWFLTVAVPICVIYFVTQRFYRCSSRELQRLDSITRSPIFSHFSETLGGLTTIRAFGHQPRFRNILFSKADAHTNAFLIMNTSNRWLGIALDYLGGVIVFVSVIAALLTAKFCPSVTSSLVGLAVNYTLLVPIYLNWVVKFLADMEMYMGAVERVQQYANNPTEDYRLKGITVPKSWPPKGDIVFEGVSLRYDENREPVISNLNLHIPAGQKVGICGRTGSGKSSLVMSLFHMVDMFEGKILIDDVDTKLIPLQILRSRLSIIPQDVIMFSGTIRENLDPQSMYTDEELWKSLELAQLKEVVCSLPGSLDAEVREGGSNLSAGERQLFCLARAILHDAACLVMDEATSSVDPSTEKALLAAASRAFAGKTVITIAHRLPTILDCDRILVLEAGKVVEDGTPSQLRHRSMGIFSSMLRASQEGVPFTKNGQNIHPIPGYK</sequence>
<keyword evidence="13" id="KW-1185">Reference proteome</keyword>
<evidence type="ECO:0000256" key="8">
    <source>
        <dbReference type="ARBA" id="ARBA00023136"/>
    </source>
</evidence>
<evidence type="ECO:0000313" key="13">
    <source>
        <dbReference type="Proteomes" id="UP001233999"/>
    </source>
</evidence>
<evidence type="ECO:0000259" key="11">
    <source>
        <dbReference type="PROSITE" id="PS50929"/>
    </source>
</evidence>
<evidence type="ECO:0000256" key="5">
    <source>
        <dbReference type="ARBA" id="ARBA00022741"/>
    </source>
</evidence>
<dbReference type="InterPro" id="IPR011527">
    <property type="entry name" value="ABC1_TM_dom"/>
</dbReference>
<dbReference type="Gene3D" id="3.40.50.300">
    <property type="entry name" value="P-loop containing nucleotide triphosphate hydrolases"/>
    <property type="match status" value="2"/>
</dbReference>
<feature type="domain" description="ABC transporter" evidence="10">
    <location>
        <begin position="361"/>
        <end position="591"/>
    </location>
</feature>
<dbReference type="SUPFAM" id="SSF90123">
    <property type="entry name" value="ABC transporter transmembrane region"/>
    <property type="match status" value="2"/>
</dbReference>
<comment type="subcellular location">
    <subcellularLocation>
        <location evidence="1">Membrane</location>
        <topology evidence="1">Multi-pass membrane protein</topology>
    </subcellularLocation>
</comment>
<dbReference type="PROSITE" id="PS50929">
    <property type="entry name" value="ABC_TM1F"/>
    <property type="match status" value="2"/>
</dbReference>
<dbReference type="GO" id="GO:0140359">
    <property type="term" value="F:ABC-type transporter activity"/>
    <property type="evidence" value="ECO:0007669"/>
    <property type="project" value="InterPro"/>
</dbReference>
<keyword evidence="2" id="KW-0813">Transport</keyword>
<dbReference type="PANTHER" id="PTHR24223">
    <property type="entry name" value="ATP-BINDING CASSETTE SUB-FAMILY C"/>
    <property type="match status" value="1"/>
</dbReference>
<dbReference type="PROSITE" id="PS00211">
    <property type="entry name" value="ABC_TRANSPORTER_1"/>
    <property type="match status" value="2"/>
</dbReference>
<dbReference type="Pfam" id="PF00664">
    <property type="entry name" value="ABC_membrane"/>
    <property type="match status" value="2"/>
</dbReference>
<dbReference type="FunFam" id="3.40.50.300:FF:000838">
    <property type="entry name" value="ABC multidrug transporter (Eurofung)"/>
    <property type="match status" value="1"/>
</dbReference>
<dbReference type="EMBL" id="JASPKZ010001988">
    <property type="protein sequence ID" value="KAJ9596446.1"/>
    <property type="molecule type" value="Genomic_DNA"/>
</dbReference>
<dbReference type="GO" id="GO:0016020">
    <property type="term" value="C:membrane"/>
    <property type="evidence" value="ECO:0007669"/>
    <property type="project" value="UniProtKB-SubCell"/>
</dbReference>
<feature type="transmembrane region" description="Helical" evidence="9">
    <location>
        <begin position="102"/>
        <end position="121"/>
    </location>
</feature>
<protein>
    <recommendedName>
        <fullName evidence="14">ATP-binding cassette sub-family C member Sur</fullName>
    </recommendedName>
</protein>
<keyword evidence="5" id="KW-0547">Nucleotide-binding</keyword>
<dbReference type="CDD" id="cd03244">
    <property type="entry name" value="ABCC_MRP_domain2"/>
    <property type="match status" value="1"/>
</dbReference>
<feature type="transmembrane region" description="Helical" evidence="9">
    <location>
        <begin position="229"/>
        <end position="252"/>
    </location>
</feature>
<dbReference type="Proteomes" id="UP001233999">
    <property type="component" value="Unassembled WGS sequence"/>
</dbReference>
<dbReference type="SMART" id="SM00382">
    <property type="entry name" value="AAA"/>
    <property type="match status" value="2"/>
</dbReference>
<evidence type="ECO:0000256" key="2">
    <source>
        <dbReference type="ARBA" id="ARBA00022448"/>
    </source>
</evidence>
<dbReference type="PANTHER" id="PTHR24223:SF461">
    <property type="entry name" value="ATP-BINDING CASSETTE SUB-FAMILY C MEMBER SUR"/>
    <property type="match status" value="1"/>
</dbReference>
<feature type="domain" description="ABC transmembrane type-1" evidence="11">
    <location>
        <begin position="54"/>
        <end position="245"/>
    </location>
</feature>
<evidence type="ECO:0000256" key="4">
    <source>
        <dbReference type="ARBA" id="ARBA00022737"/>
    </source>
</evidence>
<feature type="domain" description="ABC transporter" evidence="10">
    <location>
        <begin position="1215"/>
        <end position="1449"/>
    </location>
</feature>
<reference evidence="12" key="2">
    <citation type="submission" date="2023-05" db="EMBL/GenBank/DDBJ databases">
        <authorList>
            <person name="Fouks B."/>
        </authorList>
    </citation>
    <scope>NUCLEOTIDE SEQUENCE</scope>
    <source>
        <strain evidence="12">Stay&amp;Tobe</strain>
        <tissue evidence="12">Testes</tissue>
    </source>
</reference>
<dbReference type="InterPro" id="IPR036640">
    <property type="entry name" value="ABC1_TM_sf"/>
</dbReference>
<dbReference type="Gene3D" id="1.20.1560.10">
    <property type="entry name" value="ABC transporter type 1, transmembrane domain"/>
    <property type="match status" value="2"/>
</dbReference>
<feature type="transmembrane region" description="Helical" evidence="9">
    <location>
        <begin position="74"/>
        <end position="96"/>
    </location>
</feature>
<dbReference type="FunFam" id="1.20.1560.10:FF:000006">
    <property type="entry name" value="ATP-binding cassette, sub-family C (CFTR/MRP), member 9"/>
    <property type="match status" value="1"/>
</dbReference>
<evidence type="ECO:0000259" key="10">
    <source>
        <dbReference type="PROSITE" id="PS50893"/>
    </source>
</evidence>
<evidence type="ECO:0000256" key="6">
    <source>
        <dbReference type="ARBA" id="ARBA00022840"/>
    </source>
</evidence>
<dbReference type="Pfam" id="PF00005">
    <property type="entry name" value="ABC_tran"/>
    <property type="match status" value="2"/>
</dbReference>
<feature type="transmembrane region" description="Helical" evidence="9">
    <location>
        <begin position="934"/>
        <end position="956"/>
    </location>
</feature>
<accession>A0AAD8AD55</accession>
<dbReference type="InterPro" id="IPR050173">
    <property type="entry name" value="ABC_transporter_C-like"/>
</dbReference>
<evidence type="ECO:0000256" key="9">
    <source>
        <dbReference type="SAM" id="Phobius"/>
    </source>
</evidence>
<evidence type="ECO:0008006" key="14">
    <source>
        <dbReference type="Google" id="ProtNLM"/>
    </source>
</evidence>
<evidence type="ECO:0000256" key="3">
    <source>
        <dbReference type="ARBA" id="ARBA00022692"/>
    </source>
</evidence>
<keyword evidence="8 9" id="KW-0472">Membrane</keyword>
<feature type="transmembrane region" description="Helical" evidence="9">
    <location>
        <begin position="1152"/>
        <end position="1171"/>
    </location>
</feature>
<evidence type="ECO:0000313" key="12">
    <source>
        <dbReference type="EMBL" id="KAJ9596446.1"/>
    </source>
</evidence>
<dbReference type="SUPFAM" id="SSF52540">
    <property type="entry name" value="P-loop containing nucleoside triphosphate hydrolases"/>
    <property type="match status" value="2"/>
</dbReference>
<dbReference type="InterPro" id="IPR003439">
    <property type="entry name" value="ABC_transporter-like_ATP-bd"/>
</dbReference>
<feature type="non-terminal residue" evidence="12">
    <location>
        <position position="1471"/>
    </location>
</feature>
<dbReference type="InterPro" id="IPR017871">
    <property type="entry name" value="ABC_transporter-like_CS"/>
</dbReference>
<feature type="domain" description="ABC transmembrane type-1" evidence="11">
    <location>
        <begin position="890"/>
        <end position="1179"/>
    </location>
</feature>
<reference evidence="12" key="1">
    <citation type="journal article" date="2023" name="IScience">
        <title>Live-bearing cockroach genome reveals convergent evolutionary mechanisms linked to viviparity in insects and beyond.</title>
        <authorList>
            <person name="Fouks B."/>
            <person name="Harrison M.C."/>
            <person name="Mikhailova A.A."/>
            <person name="Marchal E."/>
            <person name="English S."/>
            <person name="Carruthers M."/>
            <person name="Jennings E.C."/>
            <person name="Chiamaka E.L."/>
            <person name="Frigard R.A."/>
            <person name="Pippel M."/>
            <person name="Attardo G.M."/>
            <person name="Benoit J.B."/>
            <person name="Bornberg-Bauer E."/>
            <person name="Tobe S.S."/>
        </authorList>
    </citation>
    <scope>NUCLEOTIDE SEQUENCE</scope>
    <source>
        <strain evidence="12">Stay&amp;Tobe</strain>
    </source>
</reference>
<evidence type="ECO:0000256" key="1">
    <source>
        <dbReference type="ARBA" id="ARBA00004141"/>
    </source>
</evidence>